<gene>
    <name evidence="2" type="ORF">APY04_3254</name>
</gene>
<evidence type="ECO:0000313" key="3">
    <source>
        <dbReference type="Proteomes" id="UP000059074"/>
    </source>
</evidence>
<dbReference type="AlphaFoldDB" id="A0A109B9C4"/>
<evidence type="ECO:0000313" key="2">
    <source>
        <dbReference type="EMBL" id="KWT64586.1"/>
    </source>
</evidence>
<comment type="caution">
    <text evidence="2">The sequence shown here is derived from an EMBL/GenBank/DDBJ whole genome shotgun (WGS) entry which is preliminary data.</text>
</comment>
<accession>A0A109B9C4</accession>
<proteinExistence type="predicted"/>
<feature type="chain" id="PRO_5007132479" evidence="1">
    <location>
        <begin position="29"/>
        <end position="162"/>
    </location>
</feature>
<organism evidence="2 3">
    <name type="scientific">Hyphomicrobium sulfonivorans</name>
    <dbReference type="NCBI Taxonomy" id="121290"/>
    <lineage>
        <taxon>Bacteria</taxon>
        <taxon>Pseudomonadati</taxon>
        <taxon>Pseudomonadota</taxon>
        <taxon>Alphaproteobacteria</taxon>
        <taxon>Hyphomicrobiales</taxon>
        <taxon>Hyphomicrobiaceae</taxon>
        <taxon>Hyphomicrobium</taxon>
    </lineage>
</organism>
<keyword evidence="3" id="KW-1185">Reference proteome</keyword>
<protein>
    <submittedName>
        <fullName evidence="2">Uncharacterized protein</fullName>
    </submittedName>
</protein>
<evidence type="ECO:0000256" key="1">
    <source>
        <dbReference type="SAM" id="SignalP"/>
    </source>
</evidence>
<dbReference type="Proteomes" id="UP000059074">
    <property type="component" value="Unassembled WGS sequence"/>
</dbReference>
<keyword evidence="1" id="KW-0732">Signal</keyword>
<sequence>MLDAMQRSRPIAFLALAALLSTAPLAVAQEQQTQKIVPRAGFAIAPLPTDEPVRDGMDAIRDLVKANHGLAVHRSMTPEQGVDFAGKVHAEAAKIRKQTKLSGEALDRLSERLTEIEAGADEVEGKQPGADPADGMMQIDAVLEKYPTEFDHPGWVPVKGRR</sequence>
<name>A0A109B9C4_HYPSL</name>
<reference evidence="2 3" key="1">
    <citation type="submission" date="2015-10" db="EMBL/GenBank/DDBJ databases">
        <title>Transcriptomic analysis of a linuron degrading triple-species bacterial consortium.</title>
        <authorList>
            <person name="Albers P."/>
        </authorList>
    </citation>
    <scope>NUCLEOTIDE SEQUENCE [LARGE SCALE GENOMIC DNA]</scope>
    <source>
        <strain evidence="2 3">WDL6</strain>
    </source>
</reference>
<dbReference type="PATRIC" id="fig|121290.4.peg.2096"/>
<feature type="signal peptide" evidence="1">
    <location>
        <begin position="1"/>
        <end position="28"/>
    </location>
</feature>
<dbReference type="EMBL" id="LMTR01000091">
    <property type="protein sequence ID" value="KWT64586.1"/>
    <property type="molecule type" value="Genomic_DNA"/>
</dbReference>